<evidence type="ECO:0000256" key="1">
    <source>
        <dbReference type="SAM" id="SignalP"/>
    </source>
</evidence>
<keyword evidence="1" id="KW-0732">Signal</keyword>
<gene>
    <name evidence="3" type="ORF">ROHU_012545</name>
    <name evidence="2" type="ORF">ROHU_033154</name>
</gene>
<protein>
    <submittedName>
        <fullName evidence="2">Neuroplastin-like isoform X1</fullName>
    </submittedName>
</protein>
<evidence type="ECO:0000313" key="4">
    <source>
        <dbReference type="Proteomes" id="UP000290572"/>
    </source>
</evidence>
<keyword evidence="4" id="KW-1185">Reference proteome</keyword>
<dbReference type="Proteomes" id="UP000290572">
    <property type="component" value="Unassembled WGS sequence"/>
</dbReference>
<feature type="signal peptide" evidence="1">
    <location>
        <begin position="1"/>
        <end position="24"/>
    </location>
</feature>
<dbReference type="EMBL" id="QBIY01013388">
    <property type="protein sequence ID" value="RXN05843.1"/>
    <property type="molecule type" value="Genomic_DNA"/>
</dbReference>
<reference evidence="2 4" key="1">
    <citation type="submission" date="2018-03" db="EMBL/GenBank/DDBJ databases">
        <title>Draft genome sequence of Rohu Carp (Labeo rohita).</title>
        <authorList>
            <person name="Das P."/>
            <person name="Kushwaha B."/>
            <person name="Joshi C.G."/>
            <person name="Kumar D."/>
            <person name="Nagpure N.S."/>
            <person name="Sahoo L."/>
            <person name="Das S.P."/>
            <person name="Bit A."/>
            <person name="Patnaik S."/>
            <person name="Meher P.K."/>
            <person name="Jayasankar P."/>
            <person name="Koringa P.G."/>
            <person name="Patel N.V."/>
            <person name="Hinsu A.T."/>
            <person name="Kumar R."/>
            <person name="Pandey M."/>
            <person name="Agarwal S."/>
            <person name="Srivastava S."/>
            <person name="Singh M."/>
            <person name="Iquebal M.A."/>
            <person name="Jaiswal S."/>
            <person name="Angadi U.B."/>
            <person name="Kumar N."/>
            <person name="Raza M."/>
            <person name="Shah T.M."/>
            <person name="Rai A."/>
            <person name="Jena J.K."/>
        </authorList>
    </citation>
    <scope>NUCLEOTIDE SEQUENCE [LARGE SCALE GENOMIC DNA]</scope>
    <source>
        <strain evidence="2">DASCIFA01</strain>
        <tissue evidence="2">Testis</tissue>
    </source>
</reference>
<organism evidence="2 4">
    <name type="scientific">Labeo rohita</name>
    <name type="common">Indian major carp</name>
    <name type="synonym">Cyprinus rohita</name>
    <dbReference type="NCBI Taxonomy" id="84645"/>
    <lineage>
        <taxon>Eukaryota</taxon>
        <taxon>Metazoa</taxon>
        <taxon>Chordata</taxon>
        <taxon>Craniata</taxon>
        <taxon>Vertebrata</taxon>
        <taxon>Euteleostomi</taxon>
        <taxon>Actinopterygii</taxon>
        <taxon>Neopterygii</taxon>
        <taxon>Teleostei</taxon>
        <taxon>Ostariophysi</taxon>
        <taxon>Cypriniformes</taxon>
        <taxon>Cyprinidae</taxon>
        <taxon>Labeoninae</taxon>
        <taxon>Labeonini</taxon>
        <taxon>Labeo</taxon>
    </lineage>
</organism>
<sequence length="92" mass="10037">MLSYTGMLALLLIHGNVMLPYVSSQNVAQKCIAPASFVGRESQQPDWFYPSLSLAPFVPEFSHLHAAAVRRSAAFPSHATLPAARLTINELI</sequence>
<proteinExistence type="predicted"/>
<dbReference type="AlphaFoldDB" id="A0A498LEG0"/>
<evidence type="ECO:0000313" key="3">
    <source>
        <dbReference type="EMBL" id="RXN05874.1"/>
    </source>
</evidence>
<comment type="caution">
    <text evidence="2">The sequence shown here is derived from an EMBL/GenBank/DDBJ whole genome shotgun (WGS) entry which is preliminary data.</text>
</comment>
<dbReference type="EMBL" id="QBIY01013387">
    <property type="protein sequence ID" value="RXN05874.1"/>
    <property type="molecule type" value="Genomic_DNA"/>
</dbReference>
<name>A0A498LEG0_LABRO</name>
<accession>A0A498LEG0</accession>
<feature type="chain" id="PRO_5036356161" evidence="1">
    <location>
        <begin position="25"/>
        <end position="92"/>
    </location>
</feature>
<evidence type="ECO:0000313" key="2">
    <source>
        <dbReference type="EMBL" id="RXN05843.1"/>
    </source>
</evidence>